<evidence type="ECO:0000313" key="2">
    <source>
        <dbReference type="Proteomes" id="UP000012488"/>
    </source>
</evidence>
<proteinExistence type="predicted"/>
<protein>
    <submittedName>
        <fullName evidence="1">Uncharacterized protein</fullName>
    </submittedName>
</protein>
<sequence length="90" mass="9606">MTAPQVIATVFFLVSLGSVLMLALLTVLSAALEAVGTACRAGHAIRSHPLKAAACRAHRTARARFDLHSARRQHSITVPEVFQDTSTLKA</sequence>
<dbReference type="EMBL" id="CP043538">
    <property type="protein sequence ID" value="QGY05578.1"/>
    <property type="molecule type" value="Genomic_DNA"/>
</dbReference>
<reference evidence="1 2" key="2">
    <citation type="journal article" date="2013" name="Genome Announc.">
        <title>Draft Genome Sequence of Methylobacterium mesophilicum Strain SR1.6/6, Isolated from Citrus sinensis.</title>
        <authorList>
            <person name="Marinho Almeida D."/>
            <person name="Dini-Andreote F."/>
            <person name="Camargo Neves A.A."/>
            <person name="Juca Ramos R.T."/>
            <person name="Andreote F.D."/>
            <person name="Carneiro A.R."/>
            <person name="Oliveira de Souza Lima A."/>
            <person name="Caracciolo Gomes de Sa P.H."/>
            <person name="Ribeiro Barbosa M.S."/>
            <person name="Araujo W.L."/>
            <person name="Silva A."/>
        </authorList>
    </citation>
    <scope>NUCLEOTIDE SEQUENCE [LARGE SCALE GENOMIC DNA]</scope>
    <source>
        <strain evidence="1 2">SR1.6/6</strain>
    </source>
</reference>
<dbReference type="RefSeq" id="WP_010684436.1">
    <property type="nucleotide sequence ID" value="NZ_CP043538.1"/>
</dbReference>
<dbReference type="Proteomes" id="UP000012488">
    <property type="component" value="Chromosome"/>
</dbReference>
<accession>A0A6B9FYN6</accession>
<dbReference type="AlphaFoldDB" id="A0A6B9FYN6"/>
<evidence type="ECO:0000313" key="1">
    <source>
        <dbReference type="EMBL" id="QGY05578.1"/>
    </source>
</evidence>
<dbReference type="KEGG" id="mmes:MMSR116_29535"/>
<name>A0A6B9FYN6_9HYPH</name>
<gene>
    <name evidence="1" type="ORF">MMSR116_29535</name>
</gene>
<reference evidence="1 2" key="1">
    <citation type="journal article" date="2012" name="Genet. Mol. Biol.">
        <title>Analysis of 16S rRNA and mxaF genes revealing insights into Methylobacterium niche-specific plant association.</title>
        <authorList>
            <person name="Dourado M.N."/>
            <person name="Andreote F.D."/>
            <person name="Dini-Andreote F."/>
            <person name="Conti R."/>
            <person name="Araujo J.M."/>
            <person name="Araujo W.L."/>
        </authorList>
    </citation>
    <scope>NUCLEOTIDE SEQUENCE [LARGE SCALE GENOMIC DNA]</scope>
    <source>
        <strain evidence="1 2">SR1.6/6</strain>
    </source>
</reference>
<organism evidence="1 2">
    <name type="scientific">Methylobacterium mesophilicum SR1.6/6</name>
    <dbReference type="NCBI Taxonomy" id="908290"/>
    <lineage>
        <taxon>Bacteria</taxon>
        <taxon>Pseudomonadati</taxon>
        <taxon>Pseudomonadota</taxon>
        <taxon>Alphaproteobacteria</taxon>
        <taxon>Hyphomicrobiales</taxon>
        <taxon>Methylobacteriaceae</taxon>
        <taxon>Methylobacterium</taxon>
    </lineage>
</organism>